<sequence length="250" mass="27305">MSKVLAVVCLVAGAIITVAGFTGLVRAAQDAHGYEHAPACGTAAAAAAPEKNCVLTLSGVVVARRTFQETKTDPNPAPAPFPQQPAIPPPAPPVPQYRLLPAAAAERVLAARESVTVHEIRVWLLDTTIRKFRVSTELYDLSAPGTPVTVDLWRDHPLMITVDELSLKLPPPEQYHLDRLTMIWAGFVLLACAVYLKLDFLGPFPNRRYPHYRREFFLEAVSHLAIVMCGAVLAVYFVSIVVSILFAVIF</sequence>
<evidence type="ECO:0000256" key="2">
    <source>
        <dbReference type="SAM" id="Phobius"/>
    </source>
</evidence>
<keyword evidence="2" id="KW-1133">Transmembrane helix</keyword>
<evidence type="ECO:0000256" key="1">
    <source>
        <dbReference type="SAM" id="MobiDB-lite"/>
    </source>
</evidence>
<proteinExistence type="predicted"/>
<feature type="region of interest" description="Disordered" evidence="1">
    <location>
        <begin position="69"/>
        <end position="88"/>
    </location>
</feature>
<dbReference type="EMBL" id="BAAAUV010000001">
    <property type="protein sequence ID" value="GAA3193888.1"/>
    <property type="molecule type" value="Genomic_DNA"/>
</dbReference>
<keyword evidence="2" id="KW-0812">Transmembrane</keyword>
<feature type="transmembrane region" description="Helical" evidence="2">
    <location>
        <begin position="216"/>
        <end position="249"/>
    </location>
</feature>
<organism evidence="3 4">
    <name type="scientific">Actinocorallia longicatena</name>
    <dbReference type="NCBI Taxonomy" id="111803"/>
    <lineage>
        <taxon>Bacteria</taxon>
        <taxon>Bacillati</taxon>
        <taxon>Actinomycetota</taxon>
        <taxon>Actinomycetes</taxon>
        <taxon>Streptosporangiales</taxon>
        <taxon>Thermomonosporaceae</taxon>
        <taxon>Actinocorallia</taxon>
    </lineage>
</organism>
<evidence type="ECO:0000313" key="3">
    <source>
        <dbReference type="EMBL" id="GAA3193888.1"/>
    </source>
</evidence>
<keyword evidence="2" id="KW-0472">Membrane</keyword>
<accession>A0ABP6PZP0</accession>
<gene>
    <name evidence="3" type="ORF">GCM10010468_03410</name>
</gene>
<name>A0ABP6PZP0_9ACTN</name>
<feature type="compositionally biased region" description="Pro residues" evidence="1">
    <location>
        <begin position="75"/>
        <end position="88"/>
    </location>
</feature>
<dbReference type="RefSeq" id="WP_344821341.1">
    <property type="nucleotide sequence ID" value="NZ_BAAAUV010000001.1"/>
</dbReference>
<keyword evidence="4" id="KW-1185">Reference proteome</keyword>
<comment type="caution">
    <text evidence="3">The sequence shown here is derived from an EMBL/GenBank/DDBJ whole genome shotgun (WGS) entry which is preliminary data.</text>
</comment>
<protein>
    <submittedName>
        <fullName evidence="3">Uncharacterized protein</fullName>
    </submittedName>
</protein>
<evidence type="ECO:0000313" key="4">
    <source>
        <dbReference type="Proteomes" id="UP001501237"/>
    </source>
</evidence>
<feature type="transmembrane region" description="Helical" evidence="2">
    <location>
        <begin position="182"/>
        <end position="204"/>
    </location>
</feature>
<dbReference type="Proteomes" id="UP001501237">
    <property type="component" value="Unassembled WGS sequence"/>
</dbReference>
<reference evidence="4" key="1">
    <citation type="journal article" date="2019" name="Int. J. Syst. Evol. Microbiol.">
        <title>The Global Catalogue of Microorganisms (GCM) 10K type strain sequencing project: providing services to taxonomists for standard genome sequencing and annotation.</title>
        <authorList>
            <consortium name="The Broad Institute Genomics Platform"/>
            <consortium name="The Broad Institute Genome Sequencing Center for Infectious Disease"/>
            <person name="Wu L."/>
            <person name="Ma J."/>
        </authorList>
    </citation>
    <scope>NUCLEOTIDE SEQUENCE [LARGE SCALE GENOMIC DNA]</scope>
    <source>
        <strain evidence="4">JCM 9377</strain>
    </source>
</reference>